<dbReference type="STRING" id="1109443.G4TPS6"/>
<evidence type="ECO:0000256" key="6">
    <source>
        <dbReference type="ARBA" id="ARBA00023306"/>
    </source>
</evidence>
<feature type="domain" description="HORMA" evidence="7">
    <location>
        <begin position="2"/>
        <end position="193"/>
    </location>
</feature>
<comment type="similarity">
    <text evidence="2">Belongs to the MAD2 family.</text>
</comment>
<comment type="caution">
    <text evidence="8">The sequence shown here is derived from an EMBL/GenBank/DDBJ whole genome shotgun (WGS) entry which is preliminary data.</text>
</comment>
<keyword evidence="3" id="KW-0132">Cell division</keyword>
<name>G4TPS6_SERID</name>
<dbReference type="GO" id="GO:0000776">
    <property type="term" value="C:kinetochore"/>
    <property type="evidence" value="ECO:0007669"/>
    <property type="project" value="TreeGrafter"/>
</dbReference>
<evidence type="ECO:0000256" key="2">
    <source>
        <dbReference type="ARBA" id="ARBA00010348"/>
    </source>
</evidence>
<dbReference type="InParanoid" id="G4TPS6"/>
<dbReference type="GO" id="GO:0007094">
    <property type="term" value="P:mitotic spindle assembly checkpoint signaling"/>
    <property type="evidence" value="ECO:0007669"/>
    <property type="project" value="TreeGrafter"/>
</dbReference>
<evidence type="ECO:0000259" key="7">
    <source>
        <dbReference type="PROSITE" id="PS50815"/>
    </source>
</evidence>
<dbReference type="InterPro" id="IPR045091">
    <property type="entry name" value="Mad2-like"/>
</dbReference>
<keyword evidence="6" id="KW-0131">Cell cycle</keyword>
<dbReference type="GO" id="GO:0005654">
    <property type="term" value="C:nucleoplasm"/>
    <property type="evidence" value="ECO:0007669"/>
    <property type="project" value="TreeGrafter"/>
</dbReference>
<dbReference type="eggNOG" id="KOG3285">
    <property type="taxonomic scope" value="Eukaryota"/>
</dbReference>
<dbReference type="GO" id="GO:0005737">
    <property type="term" value="C:cytoplasm"/>
    <property type="evidence" value="ECO:0007669"/>
    <property type="project" value="TreeGrafter"/>
</dbReference>
<sequence>MSGDRQQLLELLYYSIHSLVCLPTDFPSAPLNLPGFLWRTQYVIADATTRHYIDAFLAQVNAWLDSGEITHLVVIILSKDDGRTLERWTFDVTTNPHSPTLVPAITKNLVTDIAVPNVLKQLTAATTFLPDLPTPAVFKLQAYVMPENETSLSLLSDEWVAVDGVHPFGEDVETQQTLLRGVKTTDREVNLLLTALDD</sequence>
<evidence type="ECO:0000256" key="1">
    <source>
        <dbReference type="ARBA" id="ARBA00004123"/>
    </source>
</evidence>
<protein>
    <recommendedName>
        <fullName evidence="7">HORMA domain-containing protein</fullName>
    </recommendedName>
</protein>
<dbReference type="OMA" id="NCWYIAS"/>
<dbReference type="EMBL" id="CAFZ01000216">
    <property type="protein sequence ID" value="CCA73319.1"/>
    <property type="molecule type" value="Genomic_DNA"/>
</dbReference>
<keyword evidence="4" id="KW-0498">Mitosis</keyword>
<gene>
    <name evidence="8" type="ORF">PIIN_07274</name>
</gene>
<dbReference type="OrthoDB" id="1806at2759"/>
<proteinExistence type="inferred from homology"/>
<evidence type="ECO:0000256" key="5">
    <source>
        <dbReference type="ARBA" id="ARBA00023242"/>
    </source>
</evidence>
<dbReference type="InterPro" id="IPR003511">
    <property type="entry name" value="HORMA_dom"/>
</dbReference>
<dbReference type="Gene3D" id="3.30.900.10">
    <property type="entry name" value="HORMA domain"/>
    <property type="match status" value="1"/>
</dbReference>
<keyword evidence="5" id="KW-0539">Nucleus</keyword>
<dbReference type="Proteomes" id="UP000007148">
    <property type="component" value="Unassembled WGS sequence"/>
</dbReference>
<evidence type="ECO:0000256" key="3">
    <source>
        <dbReference type="ARBA" id="ARBA00022618"/>
    </source>
</evidence>
<evidence type="ECO:0000313" key="8">
    <source>
        <dbReference type="EMBL" id="CCA73319.1"/>
    </source>
</evidence>
<dbReference type="InterPro" id="IPR036570">
    <property type="entry name" value="HORMA_dom_sf"/>
</dbReference>
<evidence type="ECO:0000313" key="9">
    <source>
        <dbReference type="Proteomes" id="UP000007148"/>
    </source>
</evidence>
<organism evidence="8 9">
    <name type="scientific">Serendipita indica (strain DSM 11827)</name>
    <name type="common">Root endophyte fungus</name>
    <name type="synonym">Piriformospora indica</name>
    <dbReference type="NCBI Taxonomy" id="1109443"/>
    <lineage>
        <taxon>Eukaryota</taxon>
        <taxon>Fungi</taxon>
        <taxon>Dikarya</taxon>
        <taxon>Basidiomycota</taxon>
        <taxon>Agaricomycotina</taxon>
        <taxon>Agaricomycetes</taxon>
        <taxon>Sebacinales</taxon>
        <taxon>Serendipitaceae</taxon>
        <taxon>Serendipita</taxon>
    </lineage>
</organism>
<dbReference type="GO" id="GO:0051301">
    <property type="term" value="P:cell division"/>
    <property type="evidence" value="ECO:0007669"/>
    <property type="project" value="UniProtKB-KW"/>
</dbReference>
<evidence type="ECO:0000256" key="4">
    <source>
        <dbReference type="ARBA" id="ARBA00022776"/>
    </source>
</evidence>
<dbReference type="AlphaFoldDB" id="G4TPS6"/>
<dbReference type="SUPFAM" id="SSF56019">
    <property type="entry name" value="The spindle assembly checkpoint protein mad2"/>
    <property type="match status" value="1"/>
</dbReference>
<dbReference type="PANTHER" id="PTHR11842:SF11">
    <property type="entry name" value="MITOTIC SPINDLE ASSEMBLY CHECKPOINT PROTEIN MAD2A"/>
    <property type="match status" value="1"/>
</dbReference>
<reference evidence="8 9" key="1">
    <citation type="journal article" date="2011" name="PLoS Pathog.">
        <title>Endophytic Life Strategies Decoded by Genome and Transcriptome Analyses of the Mutualistic Root Symbiont Piriformospora indica.</title>
        <authorList>
            <person name="Zuccaro A."/>
            <person name="Lahrmann U."/>
            <person name="Guldener U."/>
            <person name="Langen G."/>
            <person name="Pfiffi S."/>
            <person name="Biedenkopf D."/>
            <person name="Wong P."/>
            <person name="Samans B."/>
            <person name="Grimm C."/>
            <person name="Basiewicz M."/>
            <person name="Murat C."/>
            <person name="Martin F."/>
            <person name="Kogel K.H."/>
        </authorList>
    </citation>
    <scope>NUCLEOTIDE SEQUENCE [LARGE SCALE GENOMIC DNA]</scope>
    <source>
        <strain evidence="8 9">DSM 11827</strain>
    </source>
</reference>
<accession>G4TPS6</accession>
<dbReference type="PANTHER" id="PTHR11842">
    <property type="entry name" value="MITOTIC SPINDLE ASSEMBLY CHECKPOINT PROTEIN MAD2"/>
    <property type="match status" value="1"/>
</dbReference>
<dbReference type="HOGENOM" id="CLU_072097_0_0_1"/>
<dbReference type="PROSITE" id="PS50815">
    <property type="entry name" value="HORMA"/>
    <property type="match status" value="1"/>
</dbReference>
<keyword evidence="9" id="KW-1185">Reference proteome</keyword>
<comment type="subcellular location">
    <subcellularLocation>
        <location evidence="1">Nucleus</location>
    </subcellularLocation>
</comment>